<name>A0ABD0V0D7_DENTH</name>
<accession>A0ABD0V0D7</accession>
<dbReference type="Proteomes" id="UP001552299">
    <property type="component" value="Unassembled WGS sequence"/>
</dbReference>
<dbReference type="PANTHER" id="PTHR19375">
    <property type="entry name" value="HEAT SHOCK PROTEIN 70KDA"/>
    <property type="match status" value="1"/>
</dbReference>
<keyword evidence="4" id="KW-1185">Reference proteome</keyword>
<dbReference type="InterPro" id="IPR013126">
    <property type="entry name" value="Hsp_70_fam"/>
</dbReference>
<dbReference type="SUPFAM" id="SSF53067">
    <property type="entry name" value="Actin-like ATPase domain"/>
    <property type="match status" value="1"/>
</dbReference>
<dbReference type="EMBL" id="JANQDX010000011">
    <property type="protein sequence ID" value="KAL0916167.1"/>
    <property type="molecule type" value="Genomic_DNA"/>
</dbReference>
<reference evidence="3 4" key="1">
    <citation type="journal article" date="2024" name="Plant Biotechnol. J.">
        <title>Dendrobium thyrsiflorum genome and its molecular insights into genes involved in important horticultural traits.</title>
        <authorList>
            <person name="Chen B."/>
            <person name="Wang J.Y."/>
            <person name="Zheng P.J."/>
            <person name="Li K.L."/>
            <person name="Liang Y.M."/>
            <person name="Chen X.F."/>
            <person name="Zhang C."/>
            <person name="Zhao X."/>
            <person name="He X."/>
            <person name="Zhang G.Q."/>
            <person name="Liu Z.J."/>
            <person name="Xu Q."/>
        </authorList>
    </citation>
    <scope>NUCLEOTIDE SEQUENCE [LARGE SCALE GENOMIC DNA]</scope>
    <source>
        <strain evidence="3">GZMU011</strain>
    </source>
</reference>
<organism evidence="3 4">
    <name type="scientific">Dendrobium thyrsiflorum</name>
    <name type="common">Pinecone-like raceme dendrobium</name>
    <name type="synonym">Orchid</name>
    <dbReference type="NCBI Taxonomy" id="117978"/>
    <lineage>
        <taxon>Eukaryota</taxon>
        <taxon>Viridiplantae</taxon>
        <taxon>Streptophyta</taxon>
        <taxon>Embryophyta</taxon>
        <taxon>Tracheophyta</taxon>
        <taxon>Spermatophyta</taxon>
        <taxon>Magnoliopsida</taxon>
        <taxon>Liliopsida</taxon>
        <taxon>Asparagales</taxon>
        <taxon>Orchidaceae</taxon>
        <taxon>Epidendroideae</taxon>
        <taxon>Malaxideae</taxon>
        <taxon>Dendrobiinae</taxon>
        <taxon>Dendrobium</taxon>
    </lineage>
</organism>
<evidence type="ECO:0000313" key="4">
    <source>
        <dbReference type="Proteomes" id="UP001552299"/>
    </source>
</evidence>
<keyword evidence="1" id="KW-0547">Nucleotide-binding</keyword>
<evidence type="ECO:0000256" key="1">
    <source>
        <dbReference type="ARBA" id="ARBA00022741"/>
    </source>
</evidence>
<dbReference type="Pfam" id="PF00012">
    <property type="entry name" value="HSP70"/>
    <property type="match status" value="1"/>
</dbReference>
<dbReference type="GO" id="GO:0005524">
    <property type="term" value="F:ATP binding"/>
    <property type="evidence" value="ECO:0007669"/>
    <property type="project" value="UniProtKB-KW"/>
</dbReference>
<sequence>MEPPSQISCSGNCLVHLHSDAGKAWFQRHCPFPQYLGPDGIPRFLVIRGNNERKFLSAHEIHTFQFRSNIATYERLYGIRVQNVGAIIPASINPRQYQSQLSAAAADAGVCIVLFIERSVLAASYYKSLSTPGHRTALVFELGHHFLEISLLTDDRGLNVKAAVSDMGCPLFNHVVSALSLRHGNGFTSDVDSFLKIRMECERAKDALCLGSGTVEVKFNLLGRETRMPINREWLVRLNLDHLRSGIMRCLMEAGVRREAVNEVVLAGASSNIPAVRRVLHEFFQRQPFRCNIDPAHLIELSSRKCMGIVSTTLNSPVIALHAFNLGLHSL</sequence>
<dbReference type="Gene3D" id="3.90.640.10">
    <property type="entry name" value="Actin, Chain A, domain 4"/>
    <property type="match status" value="1"/>
</dbReference>
<dbReference type="Gene3D" id="3.30.420.40">
    <property type="match status" value="2"/>
</dbReference>
<evidence type="ECO:0000256" key="2">
    <source>
        <dbReference type="ARBA" id="ARBA00022840"/>
    </source>
</evidence>
<protein>
    <submittedName>
        <fullName evidence="3">Uncharacterized protein</fullName>
    </submittedName>
</protein>
<dbReference type="AlphaFoldDB" id="A0ABD0V0D7"/>
<dbReference type="InterPro" id="IPR043129">
    <property type="entry name" value="ATPase_NBD"/>
</dbReference>
<comment type="caution">
    <text evidence="3">The sequence shown here is derived from an EMBL/GenBank/DDBJ whole genome shotgun (WGS) entry which is preliminary data.</text>
</comment>
<gene>
    <name evidence="3" type="ORF">M5K25_013658</name>
</gene>
<keyword evidence="2" id="KW-0067">ATP-binding</keyword>
<proteinExistence type="predicted"/>
<evidence type="ECO:0000313" key="3">
    <source>
        <dbReference type="EMBL" id="KAL0916167.1"/>
    </source>
</evidence>